<dbReference type="AlphaFoldDB" id="A0A068U9T7"/>
<keyword evidence="2" id="KW-0812">Transmembrane</keyword>
<feature type="compositionally biased region" description="Basic residues" evidence="1">
    <location>
        <begin position="25"/>
        <end position="41"/>
    </location>
</feature>
<reference evidence="4" key="1">
    <citation type="journal article" date="2014" name="Science">
        <title>The coffee genome provides insight into the convergent evolution of caffeine biosynthesis.</title>
        <authorList>
            <person name="Denoeud F."/>
            <person name="Carretero-Paulet L."/>
            <person name="Dereeper A."/>
            <person name="Droc G."/>
            <person name="Guyot R."/>
            <person name="Pietrella M."/>
            <person name="Zheng C."/>
            <person name="Alberti A."/>
            <person name="Anthony F."/>
            <person name="Aprea G."/>
            <person name="Aury J.M."/>
            <person name="Bento P."/>
            <person name="Bernard M."/>
            <person name="Bocs S."/>
            <person name="Campa C."/>
            <person name="Cenci A."/>
            <person name="Combes M.C."/>
            <person name="Crouzillat D."/>
            <person name="Da Silva C."/>
            <person name="Daddiego L."/>
            <person name="De Bellis F."/>
            <person name="Dussert S."/>
            <person name="Garsmeur O."/>
            <person name="Gayraud T."/>
            <person name="Guignon V."/>
            <person name="Jahn K."/>
            <person name="Jamilloux V."/>
            <person name="Joet T."/>
            <person name="Labadie K."/>
            <person name="Lan T."/>
            <person name="Leclercq J."/>
            <person name="Lepelley M."/>
            <person name="Leroy T."/>
            <person name="Li L.T."/>
            <person name="Librado P."/>
            <person name="Lopez L."/>
            <person name="Munoz A."/>
            <person name="Noel B."/>
            <person name="Pallavicini A."/>
            <person name="Perrotta G."/>
            <person name="Poncet V."/>
            <person name="Pot D."/>
            <person name="Priyono X."/>
            <person name="Rigoreau M."/>
            <person name="Rouard M."/>
            <person name="Rozas J."/>
            <person name="Tranchant-Dubreuil C."/>
            <person name="VanBuren R."/>
            <person name="Zhang Q."/>
            <person name="Andrade A.C."/>
            <person name="Argout X."/>
            <person name="Bertrand B."/>
            <person name="de Kochko A."/>
            <person name="Graziosi G."/>
            <person name="Henry R.J."/>
            <person name="Jayarama X."/>
            <person name="Ming R."/>
            <person name="Nagai C."/>
            <person name="Rounsley S."/>
            <person name="Sankoff D."/>
            <person name="Giuliano G."/>
            <person name="Albert V.A."/>
            <person name="Wincker P."/>
            <person name="Lashermes P."/>
        </authorList>
    </citation>
    <scope>NUCLEOTIDE SEQUENCE [LARGE SCALE GENOMIC DNA]</scope>
    <source>
        <strain evidence="4">cv. DH200-94</strain>
    </source>
</reference>
<dbReference type="PhylomeDB" id="A0A068U9T7"/>
<dbReference type="GO" id="GO:0009507">
    <property type="term" value="C:chloroplast"/>
    <property type="evidence" value="ECO:0007669"/>
    <property type="project" value="TreeGrafter"/>
</dbReference>
<evidence type="ECO:0000256" key="1">
    <source>
        <dbReference type="SAM" id="MobiDB-lite"/>
    </source>
</evidence>
<gene>
    <name evidence="3" type="ORF">GSCOC_T00020307001</name>
</gene>
<feature type="compositionally biased region" description="Polar residues" evidence="1">
    <location>
        <begin position="82"/>
        <end position="100"/>
    </location>
</feature>
<dbReference type="FunCoup" id="A0A068U9T7">
    <property type="interactions" value="1317"/>
</dbReference>
<dbReference type="STRING" id="49390.A0A068U9T7"/>
<dbReference type="InterPro" id="IPR038789">
    <property type="entry name" value="LPA2-like"/>
</dbReference>
<sequence length="219" mass="23728">MALLLQSSASSFPSSGKSHLPLHISPHRRLYSNPKSKRRIIIKLQNSSSGSNPSEPQKPSDSSTNTTISSSSTVAPPPSPKKQPNSAASGLGFSPSTPVGTKSASSSKKKQKGKKERASIIRRAPVEKPSFATQTNDIQSKEQSQNESAFLLAWLGLGAIILVEGIILAASGFLPEEWDNFFVKYLYPSFTPTVFLFVAGTVAYGVLKYLQNEQFNREK</sequence>
<evidence type="ECO:0000256" key="2">
    <source>
        <dbReference type="SAM" id="Phobius"/>
    </source>
</evidence>
<name>A0A068U9T7_COFCA</name>
<organism evidence="3 4">
    <name type="scientific">Coffea canephora</name>
    <name type="common">Robusta coffee</name>
    <dbReference type="NCBI Taxonomy" id="49390"/>
    <lineage>
        <taxon>Eukaryota</taxon>
        <taxon>Viridiplantae</taxon>
        <taxon>Streptophyta</taxon>
        <taxon>Embryophyta</taxon>
        <taxon>Tracheophyta</taxon>
        <taxon>Spermatophyta</taxon>
        <taxon>Magnoliopsida</taxon>
        <taxon>eudicotyledons</taxon>
        <taxon>Gunneridae</taxon>
        <taxon>Pentapetalae</taxon>
        <taxon>asterids</taxon>
        <taxon>lamiids</taxon>
        <taxon>Gentianales</taxon>
        <taxon>Rubiaceae</taxon>
        <taxon>Ixoroideae</taxon>
        <taxon>Gardenieae complex</taxon>
        <taxon>Bertiereae - Coffeeae clade</taxon>
        <taxon>Coffeeae</taxon>
        <taxon>Coffea</taxon>
    </lineage>
</organism>
<keyword evidence="2" id="KW-0472">Membrane</keyword>
<feature type="compositionally biased region" description="Low complexity" evidence="1">
    <location>
        <begin position="7"/>
        <end position="18"/>
    </location>
</feature>
<keyword evidence="4" id="KW-1185">Reference proteome</keyword>
<dbReference type="PANTHER" id="PTHR37385">
    <property type="entry name" value="PROTEIN LOW PSII ACCUMULATION 2, CHLOROPLASTIC"/>
    <property type="match status" value="1"/>
</dbReference>
<dbReference type="PANTHER" id="PTHR37385:SF2">
    <property type="entry name" value="PROTEIN LPA2"/>
    <property type="match status" value="1"/>
</dbReference>
<dbReference type="EMBL" id="HG739099">
    <property type="protein sequence ID" value="CDP05310.1"/>
    <property type="molecule type" value="Genomic_DNA"/>
</dbReference>
<feature type="region of interest" description="Disordered" evidence="1">
    <location>
        <begin position="1"/>
        <end position="126"/>
    </location>
</feature>
<evidence type="ECO:0000313" key="3">
    <source>
        <dbReference type="EMBL" id="CDP05310.1"/>
    </source>
</evidence>
<dbReference type="InParanoid" id="A0A068U9T7"/>
<accession>A0A068U9T7</accession>
<feature type="transmembrane region" description="Helical" evidence="2">
    <location>
        <begin position="185"/>
        <end position="207"/>
    </location>
</feature>
<proteinExistence type="predicted"/>
<evidence type="ECO:0000313" key="4">
    <source>
        <dbReference type="Proteomes" id="UP000295252"/>
    </source>
</evidence>
<dbReference type="Proteomes" id="UP000295252">
    <property type="component" value="Chromosome IV"/>
</dbReference>
<keyword evidence="2" id="KW-1133">Transmembrane helix</keyword>
<dbReference type="OrthoDB" id="568307at2759"/>
<dbReference type="OMA" id="AMPSIMG"/>
<protein>
    <recommendedName>
        <fullName evidence="5">Protein LOW PSII ACCUMULATION 2, chloroplastic</fullName>
    </recommendedName>
</protein>
<feature type="transmembrane region" description="Helical" evidence="2">
    <location>
        <begin position="149"/>
        <end position="173"/>
    </location>
</feature>
<dbReference type="Gramene" id="CDP05310">
    <property type="protein sequence ID" value="CDP05310"/>
    <property type="gene ID" value="GSCOC_T00020307001"/>
</dbReference>
<evidence type="ECO:0008006" key="5">
    <source>
        <dbReference type="Google" id="ProtNLM"/>
    </source>
</evidence>
<feature type="compositionally biased region" description="Polar residues" evidence="1">
    <location>
        <begin position="44"/>
        <end position="59"/>
    </location>
</feature>
<feature type="compositionally biased region" description="Low complexity" evidence="1">
    <location>
        <begin position="60"/>
        <end position="74"/>
    </location>
</feature>